<proteinExistence type="predicted"/>
<evidence type="ECO:0000313" key="1">
    <source>
        <dbReference type="Proteomes" id="UP000887565"/>
    </source>
</evidence>
<accession>A0A915L2A6</accession>
<sequence length="124" mass="14217">MLVEPTLPESEIWMGKEVLGRVGMALKAALQLEYALKSYTDPKNVHDDPILAQDKIMGAKTCRNIEAFRQMPVVQEQPVLLPKILCRSNSHLSARFGIPDRYERGCYQRKSEEKRVAAQWEYVP</sequence>
<name>A0A915L2A6_ROMCU</name>
<protein>
    <submittedName>
        <fullName evidence="2">Uncharacterized protein</fullName>
    </submittedName>
</protein>
<dbReference type="WBParaSite" id="nRc.2.0.1.t45203-RA">
    <property type="protein sequence ID" value="nRc.2.0.1.t45203-RA"/>
    <property type="gene ID" value="nRc.2.0.1.g45203"/>
</dbReference>
<dbReference type="Proteomes" id="UP000887565">
    <property type="component" value="Unplaced"/>
</dbReference>
<keyword evidence="1" id="KW-1185">Reference proteome</keyword>
<dbReference type="AlphaFoldDB" id="A0A915L2A6"/>
<organism evidence="1 2">
    <name type="scientific">Romanomermis culicivorax</name>
    <name type="common">Nematode worm</name>
    <dbReference type="NCBI Taxonomy" id="13658"/>
    <lineage>
        <taxon>Eukaryota</taxon>
        <taxon>Metazoa</taxon>
        <taxon>Ecdysozoa</taxon>
        <taxon>Nematoda</taxon>
        <taxon>Enoplea</taxon>
        <taxon>Dorylaimia</taxon>
        <taxon>Mermithida</taxon>
        <taxon>Mermithoidea</taxon>
        <taxon>Mermithidae</taxon>
        <taxon>Romanomermis</taxon>
    </lineage>
</organism>
<evidence type="ECO:0000313" key="2">
    <source>
        <dbReference type="WBParaSite" id="nRc.2.0.1.t45203-RA"/>
    </source>
</evidence>
<reference evidence="2" key="1">
    <citation type="submission" date="2022-11" db="UniProtKB">
        <authorList>
            <consortium name="WormBaseParasite"/>
        </authorList>
    </citation>
    <scope>IDENTIFICATION</scope>
</reference>